<evidence type="ECO:0000313" key="5">
    <source>
        <dbReference type="Proteomes" id="UP001140091"/>
    </source>
</evidence>
<dbReference type="GO" id="GO:0006281">
    <property type="term" value="P:DNA repair"/>
    <property type="evidence" value="ECO:0007669"/>
    <property type="project" value="UniProtKB-KW"/>
</dbReference>
<dbReference type="Proteomes" id="UP001140091">
    <property type="component" value="Unassembled WGS sequence"/>
</dbReference>
<dbReference type="GO" id="GO:0005524">
    <property type="term" value="F:ATP binding"/>
    <property type="evidence" value="ECO:0007669"/>
    <property type="project" value="UniProtKB-KW"/>
</dbReference>
<evidence type="ECO:0000256" key="1">
    <source>
        <dbReference type="RuleBase" id="RU363044"/>
    </source>
</evidence>
<keyword evidence="1" id="KW-0347">Helicase</keyword>
<dbReference type="GO" id="GO:0006310">
    <property type="term" value="P:DNA recombination"/>
    <property type="evidence" value="ECO:0007669"/>
    <property type="project" value="UniProtKB-KW"/>
</dbReference>
<accession>A0A9W8IXJ1</accession>
<sequence length="511" mass="56821">MSDTHVVACDPDRRSYVVPNFLGPSLPRKDKGDREEYCMTMLTLFAPWRTGLDLKASESTWDSAFRHHAFTERQAQLMANFNVRYECYDARDDFSAAFKKVSADEHCQGNDDDESEGVHTCESGLADGDEDRDEHPIIGGPEFRTLLLAKRKSVSILAAAGCMESMPIKFRGQAWLRDLLDLPSVAIDETLNASAWRHIIKAEKDRLFRAKFSKFSSPVKDFVEGRMAPVRNDAYVVPASYLSHDFVPSNPQWSTVMSDVIRDFSLNDGQTRAFRIVANHATCIAPDQLLMHLGGMGGTGKSQVIKALVAYFDRRNEPYRFVLLAPTGTAAALIGGSTYHSFLGFQTGRGGNNDNMSMLYDVIERMKGVGYLLMDEISMVSAINNCRISARCCEAMGVYDKPYGGLNVISAGDFAQLPPVRGLPLYSRAISLHQSRGQDPSDQEKTIGKLIWLQFTTVVILTENMRQKERQGNRTSSTSPTVIRFKVLTPVSPAEPACKVPSFYAISTRVC</sequence>
<organism evidence="4 5">
    <name type="scientific">Candolleomyces eurysporus</name>
    <dbReference type="NCBI Taxonomy" id="2828524"/>
    <lineage>
        <taxon>Eukaryota</taxon>
        <taxon>Fungi</taxon>
        <taxon>Dikarya</taxon>
        <taxon>Basidiomycota</taxon>
        <taxon>Agaricomycotina</taxon>
        <taxon>Agaricomycetes</taxon>
        <taxon>Agaricomycetidae</taxon>
        <taxon>Agaricales</taxon>
        <taxon>Agaricineae</taxon>
        <taxon>Psathyrellaceae</taxon>
        <taxon>Candolleomyces</taxon>
    </lineage>
</organism>
<evidence type="ECO:0000259" key="3">
    <source>
        <dbReference type="Pfam" id="PF05970"/>
    </source>
</evidence>
<comment type="catalytic activity">
    <reaction evidence="1">
        <text>ATP + H2O = ADP + phosphate + H(+)</text>
        <dbReference type="Rhea" id="RHEA:13065"/>
        <dbReference type="ChEBI" id="CHEBI:15377"/>
        <dbReference type="ChEBI" id="CHEBI:15378"/>
        <dbReference type="ChEBI" id="CHEBI:30616"/>
        <dbReference type="ChEBI" id="CHEBI:43474"/>
        <dbReference type="ChEBI" id="CHEBI:456216"/>
        <dbReference type="EC" id="5.6.2.3"/>
    </reaction>
</comment>
<reference evidence="4" key="1">
    <citation type="submission" date="2022-06" db="EMBL/GenBank/DDBJ databases">
        <title>Genome Sequence of Candolleomyces eurysporus.</title>
        <authorList>
            <person name="Buettner E."/>
        </authorList>
    </citation>
    <scope>NUCLEOTIDE SEQUENCE</scope>
    <source>
        <strain evidence="4">VTCC 930004</strain>
    </source>
</reference>
<comment type="caution">
    <text evidence="4">The sequence shown here is derived from an EMBL/GenBank/DDBJ whole genome shotgun (WGS) entry which is preliminary data.</text>
</comment>
<evidence type="ECO:0000313" key="4">
    <source>
        <dbReference type="EMBL" id="KAJ2924557.1"/>
    </source>
</evidence>
<feature type="non-terminal residue" evidence="4">
    <location>
        <position position="511"/>
    </location>
</feature>
<keyword evidence="1" id="KW-0227">DNA damage</keyword>
<protein>
    <recommendedName>
        <fullName evidence="1">ATP-dependent DNA helicase</fullName>
        <ecNumber evidence="1">5.6.2.3</ecNumber>
    </recommendedName>
</protein>
<dbReference type="PANTHER" id="PTHR47642:SF5">
    <property type="entry name" value="ATP-DEPENDENT DNA HELICASE"/>
    <property type="match status" value="1"/>
</dbReference>
<name>A0A9W8IXJ1_9AGAR</name>
<keyword evidence="1" id="KW-0547">Nucleotide-binding</keyword>
<gene>
    <name evidence="4" type="ORF">H1R20_g12532</name>
</gene>
<dbReference type="InterPro" id="IPR051055">
    <property type="entry name" value="PIF1_helicase"/>
</dbReference>
<dbReference type="Pfam" id="PF05970">
    <property type="entry name" value="PIF1"/>
    <property type="match status" value="1"/>
</dbReference>
<dbReference type="EC" id="5.6.2.3" evidence="1"/>
<proteinExistence type="inferred from homology"/>
<dbReference type="AlphaFoldDB" id="A0A9W8IXJ1"/>
<dbReference type="OrthoDB" id="3259294at2759"/>
<keyword evidence="1" id="KW-0233">DNA recombination</keyword>
<dbReference type="GO" id="GO:0043139">
    <property type="term" value="F:5'-3' DNA helicase activity"/>
    <property type="evidence" value="ECO:0007669"/>
    <property type="project" value="UniProtKB-EC"/>
</dbReference>
<feature type="region of interest" description="Disordered" evidence="2">
    <location>
        <begin position="106"/>
        <end position="134"/>
    </location>
</feature>
<dbReference type="SUPFAM" id="SSF52540">
    <property type="entry name" value="P-loop containing nucleoside triphosphate hydrolases"/>
    <property type="match status" value="1"/>
</dbReference>
<keyword evidence="5" id="KW-1185">Reference proteome</keyword>
<dbReference type="GO" id="GO:0000723">
    <property type="term" value="P:telomere maintenance"/>
    <property type="evidence" value="ECO:0007669"/>
    <property type="project" value="InterPro"/>
</dbReference>
<dbReference type="GO" id="GO:0016787">
    <property type="term" value="F:hydrolase activity"/>
    <property type="evidence" value="ECO:0007669"/>
    <property type="project" value="UniProtKB-KW"/>
</dbReference>
<feature type="domain" description="DNA helicase Pif1-like DEAD-box helicase" evidence="3">
    <location>
        <begin position="266"/>
        <end position="473"/>
    </location>
</feature>
<keyword evidence="1" id="KW-0234">DNA repair</keyword>
<keyword evidence="1" id="KW-0378">Hydrolase</keyword>
<dbReference type="EMBL" id="JANBPK010001215">
    <property type="protein sequence ID" value="KAJ2924557.1"/>
    <property type="molecule type" value="Genomic_DNA"/>
</dbReference>
<keyword evidence="1" id="KW-0067">ATP-binding</keyword>
<comment type="cofactor">
    <cofactor evidence="1">
        <name>Mg(2+)</name>
        <dbReference type="ChEBI" id="CHEBI:18420"/>
    </cofactor>
</comment>
<comment type="similarity">
    <text evidence="1">Belongs to the helicase family.</text>
</comment>
<evidence type="ECO:0000256" key="2">
    <source>
        <dbReference type="SAM" id="MobiDB-lite"/>
    </source>
</evidence>
<dbReference type="InterPro" id="IPR010285">
    <property type="entry name" value="DNA_helicase_pif1-like_DEAD"/>
</dbReference>
<dbReference type="Gene3D" id="3.40.50.300">
    <property type="entry name" value="P-loop containing nucleotide triphosphate hydrolases"/>
    <property type="match status" value="1"/>
</dbReference>
<dbReference type="PANTHER" id="PTHR47642">
    <property type="entry name" value="ATP-DEPENDENT DNA HELICASE"/>
    <property type="match status" value="1"/>
</dbReference>
<dbReference type="InterPro" id="IPR027417">
    <property type="entry name" value="P-loop_NTPase"/>
</dbReference>